<dbReference type="GO" id="GO:0000802">
    <property type="term" value="C:transverse filament"/>
    <property type="evidence" value="ECO:0007669"/>
    <property type="project" value="TreeGrafter"/>
</dbReference>
<organism evidence="3 4">
    <name type="scientific">Moschus moschiferus</name>
    <name type="common">Siberian musk deer</name>
    <name type="synonym">Moschus sibiricus</name>
    <dbReference type="NCBI Taxonomy" id="68415"/>
    <lineage>
        <taxon>Eukaryota</taxon>
        <taxon>Metazoa</taxon>
        <taxon>Chordata</taxon>
        <taxon>Craniata</taxon>
        <taxon>Vertebrata</taxon>
        <taxon>Euteleostomi</taxon>
        <taxon>Mammalia</taxon>
        <taxon>Eutheria</taxon>
        <taxon>Laurasiatheria</taxon>
        <taxon>Artiodactyla</taxon>
        <taxon>Ruminantia</taxon>
        <taxon>Pecora</taxon>
        <taxon>Moschidae</taxon>
        <taxon>Moschus</taxon>
    </lineage>
</organism>
<keyword evidence="4" id="KW-1185">Reference proteome</keyword>
<protein>
    <submittedName>
        <fullName evidence="3">Synaptonemal complex protein 1</fullName>
    </submittedName>
</protein>
<reference evidence="3" key="1">
    <citation type="submission" date="2025-08" db="UniProtKB">
        <authorList>
            <consortium name="Ensembl"/>
        </authorList>
    </citation>
    <scope>IDENTIFICATION</scope>
</reference>
<dbReference type="Proteomes" id="UP000694544">
    <property type="component" value="Unplaced"/>
</dbReference>
<dbReference type="GO" id="GO:0000801">
    <property type="term" value="C:central element"/>
    <property type="evidence" value="ECO:0007669"/>
    <property type="project" value="TreeGrafter"/>
</dbReference>
<dbReference type="Ensembl" id="ENSMMST00000018094.1">
    <property type="protein sequence ID" value="ENSMMSP00000016364.1"/>
    <property type="gene ID" value="ENSMMSG00000012181.1"/>
</dbReference>
<sequence>MEKQKPFKLFVPPRLSSSQVSAVKPQTSGGDSNFFKGFNKCVEDDFGFPFAMTNVSKNGENIDSDPALQKVNFLPMLEQTDNSDSCHYQEGLKDSDFENSEPMSRLYSKLYKEAEKIKKWKVSVESELKHKENKLQENRKIIEAQRKAIQELQFENEKVSLKLEEGIQENKDLIKENNATRHLCNLLKETCARSAEKTKKYEYEREETRQVYMDLNSNIEKMIIAFEELRVQAESSRLEMRFKLKEDYEKIQHLEEEYKKEVNDKEKQVSLLLIQSTEKENKMKELTFLLEESRSKINQLEEKTKLQNENLKESNEKQDHLTSELEDIKMSLQRSVNAQKALEEDLQIATKNMYQLTGEKEAQMEEFNKAKAAHSSVVTELKTTICNLKELLTTEQKRWEKSEDELKVLTMKLQKKSSELEEMTKLKNNKEVELEELKKILAENQKLLDEKKQFEKIAEELKGAEQELTGLLQTREKKVHDLEIQLTAIATSEQHYSNQVKELKTELENEKLKNAELTASCNRLSLENKELAQETSDMALELKKQQEDINTSKRQEERMLKQIERLGETETQLRNELESVREELKQKGDEVKSKLDKSEENCNNLRKQVENKSKFIEELQQENKALKKKNTAESKQLNVYEIKVSKLEIELEGAKQKFKQVTDSYQKEIEDKKLLEENLLGEVAKAKVVADEAVKLQKEIDIRCQHKIAEMVALMEKHKHQYDKIVEERDSELGLYKSKEQEHSSMKASLEKLKREVKENTVTLKEKKDKAYTVKTPTKLKIQQRGNKNVPTEESNSKKRKMVFEFDVNSDSSETADLLSMVSEEETLRKLYKNNNPPVSHLCVRTPKKTPSSLTTPGSMLKSETMRKMQEDRWAVIAKMDRKQKLKEAEKLFV</sequence>
<dbReference type="PANTHER" id="PTHR46918">
    <property type="entry name" value="SYNAPTONEMAL COMPLEX PROTEIN 1"/>
    <property type="match status" value="1"/>
</dbReference>
<dbReference type="GO" id="GO:0051026">
    <property type="term" value="P:chiasma assembly"/>
    <property type="evidence" value="ECO:0007669"/>
    <property type="project" value="TreeGrafter"/>
</dbReference>
<accession>A0A8C6DTB3</accession>
<feature type="region of interest" description="Disordered" evidence="2">
    <location>
        <begin position="846"/>
        <end position="867"/>
    </location>
</feature>
<proteinExistence type="predicted"/>
<feature type="coiled-coil region" evidence="1">
    <location>
        <begin position="244"/>
        <end position="352"/>
    </location>
</feature>
<gene>
    <name evidence="3" type="primary">SYCP1</name>
</gene>
<dbReference type="PANTHER" id="PTHR46918:SF1">
    <property type="entry name" value="SYNAPTONEMAL COMPLEX PROTEIN 1"/>
    <property type="match status" value="1"/>
</dbReference>
<dbReference type="GO" id="GO:0051878">
    <property type="term" value="P:lateral element assembly"/>
    <property type="evidence" value="ECO:0007669"/>
    <property type="project" value="TreeGrafter"/>
</dbReference>
<evidence type="ECO:0000313" key="4">
    <source>
        <dbReference type="Proteomes" id="UP000694544"/>
    </source>
</evidence>
<evidence type="ECO:0000256" key="1">
    <source>
        <dbReference type="SAM" id="Coils"/>
    </source>
</evidence>
<dbReference type="GeneTree" id="ENSGT00390000003368"/>
<dbReference type="Pfam" id="PF05483">
    <property type="entry name" value="SCP-1"/>
    <property type="match status" value="1"/>
</dbReference>
<reference evidence="3" key="2">
    <citation type="submission" date="2025-09" db="UniProtKB">
        <authorList>
            <consortium name="Ensembl"/>
        </authorList>
    </citation>
    <scope>IDENTIFICATION</scope>
</reference>
<dbReference type="AlphaFoldDB" id="A0A8C6DTB3"/>
<evidence type="ECO:0000313" key="3">
    <source>
        <dbReference type="Ensembl" id="ENSMMSP00000016364.1"/>
    </source>
</evidence>
<dbReference type="InterPro" id="IPR008827">
    <property type="entry name" value="SYCP1"/>
</dbReference>
<keyword evidence="1" id="KW-0175">Coiled coil</keyword>
<feature type="coiled-coil region" evidence="1">
    <location>
        <begin position="125"/>
        <end position="169"/>
    </location>
</feature>
<evidence type="ECO:0000256" key="2">
    <source>
        <dbReference type="SAM" id="MobiDB-lite"/>
    </source>
</evidence>
<name>A0A8C6DTB3_MOSMO</name>
<dbReference type="GO" id="GO:0003690">
    <property type="term" value="F:double-stranded DNA binding"/>
    <property type="evidence" value="ECO:0007669"/>
    <property type="project" value="TreeGrafter"/>
</dbReference>
<dbReference type="GO" id="GO:0001673">
    <property type="term" value="C:male germ cell nucleus"/>
    <property type="evidence" value="ECO:0007669"/>
    <property type="project" value="TreeGrafter"/>
</dbReference>
<feature type="coiled-coil region" evidence="1">
    <location>
        <begin position="736"/>
        <end position="770"/>
    </location>
</feature>
<feature type="coiled-coil region" evidence="1">
    <location>
        <begin position="406"/>
        <end position="664"/>
    </location>
</feature>
<dbReference type="GO" id="GO:0000711">
    <property type="term" value="P:meiotic DNA repair synthesis"/>
    <property type="evidence" value="ECO:0007669"/>
    <property type="project" value="TreeGrafter"/>
</dbReference>